<accession>A0AAN1U9Z8</accession>
<dbReference type="Pfam" id="PF03837">
    <property type="entry name" value="RecT"/>
    <property type="match status" value="1"/>
</dbReference>
<protein>
    <recommendedName>
        <fullName evidence="3">Recombinase RecT</fullName>
    </recommendedName>
</protein>
<reference evidence="1 2" key="1">
    <citation type="submission" date="2017-09" db="EMBL/GenBank/DDBJ databases">
        <authorList>
            <person name="Kim K.H."/>
            <person name="Chun B.H."/>
            <person name="Han G.S."/>
            <person name="Hyun S.G."/>
            <person name="Jeon C.O."/>
        </authorList>
    </citation>
    <scope>NUCLEOTIDE SEQUENCE [LARGE SCALE GENOMIC DNA]</scope>
    <source>
        <strain evidence="1 2">SH</strain>
    </source>
</reference>
<dbReference type="AlphaFoldDB" id="A0AAN1U9Z8"/>
<dbReference type="EMBL" id="CP023189">
    <property type="protein sequence ID" value="AXN01416.1"/>
    <property type="molecule type" value="Genomic_DNA"/>
</dbReference>
<dbReference type="GO" id="GO:0006259">
    <property type="term" value="P:DNA metabolic process"/>
    <property type="evidence" value="ECO:0007669"/>
    <property type="project" value="InterPro"/>
</dbReference>
<dbReference type="InterPro" id="IPR018330">
    <property type="entry name" value="RecT_fam"/>
</dbReference>
<evidence type="ECO:0008006" key="3">
    <source>
        <dbReference type="Google" id="ProtNLM"/>
    </source>
</evidence>
<dbReference type="RefSeq" id="WP_089178487.1">
    <property type="nucleotide sequence ID" value="NZ_CP023189.1"/>
</dbReference>
<dbReference type="GO" id="GO:0003677">
    <property type="term" value="F:DNA binding"/>
    <property type="evidence" value="ECO:0007669"/>
    <property type="project" value="InterPro"/>
</dbReference>
<reference evidence="1 2" key="2">
    <citation type="submission" date="2018-08" db="EMBL/GenBank/DDBJ databases">
        <title>Acetobacter oryzifermentans sp. nov., isolated from Korea traditional vinegar and reclassification of Acetobacter pasteurianus subsp. ascendens (Henneberg 1898) as Acetobacter ascendens comb. nov.</title>
        <authorList>
            <person name="Cho G.Y."/>
            <person name="Lee S.H."/>
        </authorList>
    </citation>
    <scope>NUCLEOTIDE SEQUENCE [LARGE SCALE GENOMIC DNA]</scope>
    <source>
        <strain evidence="1 2">SH</strain>
    </source>
</reference>
<proteinExistence type="predicted"/>
<gene>
    <name evidence="1" type="ORF">CJF59_13305</name>
</gene>
<name>A0AAN1U9Z8_9PROT</name>
<dbReference type="InterPro" id="IPR004590">
    <property type="entry name" value="ssDNA_annealing_RecT"/>
</dbReference>
<sequence>MNAPQKQNTRAAVKKISPQEFAEQFAAIIPQVKSVLPAHVTFEKFERVVRLAVRKNPDLLTCSPASLFMACIQAASDGLLPDGREGAIVSRWSSKKSCNEASWMPMVAGLMKLARNSGDIASISSQVVFEGEHFRVVLGDEERIEHERDLGKTGGKIVAAYAVARLKDGSDPIREIMSWGQIEKIRNTNKKWEWGPWKAWEDEMARKTVIRRLAKRLPMSTDKEGERLRSAIERIDSLVDISANVDAPQIAADDEFAAAAHGVEPQQIAAPDLIGRLAQMQSLEQVQDIEPQVSHAIQEADKRGDSDTANALDAALQSALSRTSTAKEEVPA</sequence>
<dbReference type="Proteomes" id="UP000256572">
    <property type="component" value="Chromosome"/>
</dbReference>
<organism evidence="1 2">
    <name type="scientific">Acetobacter pomorum</name>
    <dbReference type="NCBI Taxonomy" id="65959"/>
    <lineage>
        <taxon>Bacteria</taxon>
        <taxon>Pseudomonadati</taxon>
        <taxon>Pseudomonadota</taxon>
        <taxon>Alphaproteobacteria</taxon>
        <taxon>Acetobacterales</taxon>
        <taxon>Acetobacteraceae</taxon>
        <taxon>Acetobacter</taxon>
    </lineage>
</organism>
<dbReference type="NCBIfam" id="TIGR00616">
    <property type="entry name" value="rect"/>
    <property type="match status" value="1"/>
</dbReference>
<evidence type="ECO:0000313" key="1">
    <source>
        <dbReference type="EMBL" id="AXN01416.1"/>
    </source>
</evidence>
<evidence type="ECO:0000313" key="2">
    <source>
        <dbReference type="Proteomes" id="UP000256572"/>
    </source>
</evidence>